<keyword evidence="2" id="KW-1185">Reference proteome</keyword>
<dbReference type="EMBL" id="JBHTCA010000014">
    <property type="protein sequence ID" value="MFC7410363.1"/>
    <property type="molecule type" value="Genomic_DNA"/>
</dbReference>
<sequence length="142" mass="15593">MLCVEKATLVPFGEEELKALIKSKSWKSMLPSALGDEQLLQLSDQLRDLLSGRAWDAGRGKGSAALPMTLLLLSKAGATDHDLVTDMDMLREVMMLLSIAADHEIVNRMIQNRDRFTGSDLMETMKGIVHQKHSSAEALSLG</sequence>
<protein>
    <submittedName>
        <fullName evidence="1">Uncharacterized protein</fullName>
    </submittedName>
</protein>
<evidence type="ECO:0000313" key="2">
    <source>
        <dbReference type="Proteomes" id="UP001596501"/>
    </source>
</evidence>
<comment type="caution">
    <text evidence="1">The sequence shown here is derived from an EMBL/GenBank/DDBJ whole genome shotgun (WGS) entry which is preliminary data.</text>
</comment>
<proteinExistence type="predicted"/>
<accession>A0ABW2QSK8</accession>
<evidence type="ECO:0000313" key="1">
    <source>
        <dbReference type="EMBL" id="MFC7410363.1"/>
    </source>
</evidence>
<name>A0ABW2QSK8_9BURK</name>
<reference evidence="2" key="1">
    <citation type="journal article" date="2019" name="Int. J. Syst. Evol. Microbiol.">
        <title>The Global Catalogue of Microorganisms (GCM) 10K type strain sequencing project: providing services to taxonomists for standard genome sequencing and annotation.</title>
        <authorList>
            <consortium name="The Broad Institute Genomics Platform"/>
            <consortium name="The Broad Institute Genome Sequencing Center for Infectious Disease"/>
            <person name="Wu L."/>
            <person name="Ma J."/>
        </authorList>
    </citation>
    <scope>NUCLEOTIDE SEQUENCE [LARGE SCALE GENOMIC DNA]</scope>
    <source>
        <strain evidence="2">CGMCC 1.12371</strain>
    </source>
</reference>
<dbReference type="Proteomes" id="UP001596501">
    <property type="component" value="Unassembled WGS sequence"/>
</dbReference>
<organism evidence="1 2">
    <name type="scientific">Hydrogenophaga atypica</name>
    <dbReference type="NCBI Taxonomy" id="249409"/>
    <lineage>
        <taxon>Bacteria</taxon>
        <taxon>Pseudomonadati</taxon>
        <taxon>Pseudomonadota</taxon>
        <taxon>Betaproteobacteria</taxon>
        <taxon>Burkholderiales</taxon>
        <taxon>Comamonadaceae</taxon>
        <taxon>Hydrogenophaga</taxon>
    </lineage>
</organism>
<dbReference type="RefSeq" id="WP_382225318.1">
    <property type="nucleotide sequence ID" value="NZ_JBHTCA010000014.1"/>
</dbReference>
<gene>
    <name evidence="1" type="ORF">ACFQPB_15970</name>
</gene>